<reference evidence="2 3" key="1">
    <citation type="submission" date="2017-10" db="EMBL/GenBank/DDBJ databases">
        <title>Draft genome sequences of Aggregatibacter actinomycetemcomitans strains 310a and 310b.</title>
        <authorList>
            <person name="May A.C."/>
            <person name="Ohta H."/>
            <person name="Maeda H."/>
            <person name="Kokeguchi S."/>
            <person name="Cugini C."/>
        </authorList>
    </citation>
    <scope>NUCLEOTIDE SEQUENCE [LARGE SCALE GENOMIC DNA]</scope>
    <source>
        <strain evidence="2 3">310b</strain>
    </source>
</reference>
<organism evidence="2 3">
    <name type="scientific">Aggregatibacter actinomycetemcomitans</name>
    <name type="common">Actinobacillus actinomycetemcomitans</name>
    <name type="synonym">Haemophilus actinomycetemcomitans</name>
    <dbReference type="NCBI Taxonomy" id="714"/>
    <lineage>
        <taxon>Bacteria</taxon>
        <taxon>Pseudomonadati</taxon>
        <taxon>Pseudomonadota</taxon>
        <taxon>Gammaproteobacteria</taxon>
        <taxon>Pasteurellales</taxon>
        <taxon>Pasteurellaceae</taxon>
        <taxon>Aggregatibacter</taxon>
    </lineage>
</organism>
<evidence type="ECO:0000313" key="2">
    <source>
        <dbReference type="EMBL" id="PHO20868.1"/>
    </source>
</evidence>
<sequence length="203" mass="23109">MTIYYKDGFYNDENGGYVPQGAVEITEQTYRTLLEGQSAGKQIIADSEGKPILVEPQPSHLHEFKNGKWIISEKNKTALLVEQRKTICAKINQLRDEKTAGGVYVESIGKWFDSDDKARANVIELKAAFDVLGDEAVPWTTYENDVVMMDHEKMKALFKELKYSKLHNHQVATKHKLALEQSAEPLNYNYSTGWSKTYADKEN</sequence>
<dbReference type="Proteomes" id="UP000226080">
    <property type="component" value="Unassembled WGS sequence"/>
</dbReference>
<feature type="domain" description="DUF4376" evidence="1">
    <location>
        <begin position="83"/>
        <end position="184"/>
    </location>
</feature>
<comment type="caution">
    <text evidence="2">The sequence shown here is derived from an EMBL/GenBank/DDBJ whole genome shotgun (WGS) entry which is preliminary data.</text>
</comment>
<proteinExistence type="predicted"/>
<dbReference type="Pfam" id="PF14301">
    <property type="entry name" value="DUF4376"/>
    <property type="match status" value="1"/>
</dbReference>
<dbReference type="EMBL" id="PCGW01000007">
    <property type="protein sequence ID" value="PHO20868.1"/>
    <property type="molecule type" value="Genomic_DNA"/>
</dbReference>
<dbReference type="RefSeq" id="WP_099308956.1">
    <property type="nucleotide sequence ID" value="NZ_CP093913.1"/>
</dbReference>
<gene>
    <name evidence="2" type="ORF">CQR80_04645</name>
</gene>
<protein>
    <submittedName>
        <fullName evidence="2">Phage tail protein</fullName>
    </submittedName>
</protein>
<dbReference type="InterPro" id="IPR025484">
    <property type="entry name" value="DUF4376"/>
</dbReference>
<accession>A0A2G1DQS3</accession>
<evidence type="ECO:0000259" key="1">
    <source>
        <dbReference type="Pfam" id="PF14301"/>
    </source>
</evidence>
<keyword evidence="3" id="KW-1185">Reference proteome</keyword>
<evidence type="ECO:0000313" key="3">
    <source>
        <dbReference type="Proteomes" id="UP000226080"/>
    </source>
</evidence>
<name>A0A2G1DQS3_AGGAC</name>